<evidence type="ECO:0000313" key="2">
    <source>
        <dbReference type="EMBL" id="RWQ93179.1"/>
    </source>
</evidence>
<feature type="compositionally biased region" description="Basic and acidic residues" evidence="1">
    <location>
        <begin position="401"/>
        <end position="414"/>
    </location>
</feature>
<feature type="compositionally biased region" description="Low complexity" evidence="1">
    <location>
        <begin position="11"/>
        <end position="26"/>
    </location>
</feature>
<accession>A0A443HMY4</accession>
<feature type="compositionally biased region" description="Low complexity" evidence="1">
    <location>
        <begin position="367"/>
        <end position="377"/>
    </location>
</feature>
<feature type="region of interest" description="Disordered" evidence="1">
    <location>
        <begin position="1"/>
        <end position="28"/>
    </location>
</feature>
<reference evidence="2 3" key="1">
    <citation type="journal article" date="2018" name="Front. Microbiol.">
        <title>Genomic and genetic insights into a cosmopolitan fungus, Paecilomyces variotii (Eurotiales).</title>
        <authorList>
            <person name="Urquhart A.S."/>
            <person name="Mondo S.J."/>
            <person name="Makela M.R."/>
            <person name="Hane J.K."/>
            <person name="Wiebenga A."/>
            <person name="He G."/>
            <person name="Mihaltcheva S."/>
            <person name="Pangilinan J."/>
            <person name="Lipzen A."/>
            <person name="Barry K."/>
            <person name="de Vries R.P."/>
            <person name="Grigoriev I.V."/>
            <person name="Idnurm A."/>
        </authorList>
    </citation>
    <scope>NUCLEOTIDE SEQUENCE [LARGE SCALE GENOMIC DNA]</scope>
    <source>
        <strain evidence="2 3">CBS 101075</strain>
    </source>
</reference>
<keyword evidence="3" id="KW-1185">Reference proteome</keyword>
<dbReference type="EMBL" id="RCNU01000010">
    <property type="protein sequence ID" value="RWQ93179.1"/>
    <property type="molecule type" value="Genomic_DNA"/>
</dbReference>
<feature type="region of interest" description="Disordered" evidence="1">
    <location>
        <begin position="354"/>
        <end position="414"/>
    </location>
</feature>
<evidence type="ECO:0000256" key="1">
    <source>
        <dbReference type="SAM" id="MobiDB-lite"/>
    </source>
</evidence>
<feature type="region of interest" description="Disordered" evidence="1">
    <location>
        <begin position="261"/>
        <end position="296"/>
    </location>
</feature>
<dbReference type="VEuPathDB" id="FungiDB:C8Q69DRAFT_475397"/>
<feature type="region of interest" description="Disordered" evidence="1">
    <location>
        <begin position="46"/>
        <end position="118"/>
    </location>
</feature>
<organism evidence="2 3">
    <name type="scientific">Byssochlamys spectabilis</name>
    <name type="common">Paecilomyces variotii</name>
    <dbReference type="NCBI Taxonomy" id="264951"/>
    <lineage>
        <taxon>Eukaryota</taxon>
        <taxon>Fungi</taxon>
        <taxon>Dikarya</taxon>
        <taxon>Ascomycota</taxon>
        <taxon>Pezizomycotina</taxon>
        <taxon>Eurotiomycetes</taxon>
        <taxon>Eurotiomycetidae</taxon>
        <taxon>Eurotiales</taxon>
        <taxon>Thermoascaceae</taxon>
        <taxon>Paecilomyces</taxon>
    </lineage>
</organism>
<dbReference type="AlphaFoldDB" id="A0A443HMY4"/>
<proteinExistence type="predicted"/>
<dbReference type="RefSeq" id="XP_028482824.1">
    <property type="nucleotide sequence ID" value="XM_028631194.1"/>
</dbReference>
<evidence type="ECO:0008006" key="4">
    <source>
        <dbReference type="Google" id="ProtNLM"/>
    </source>
</evidence>
<dbReference type="GeneID" id="39600471"/>
<dbReference type="Proteomes" id="UP000283841">
    <property type="component" value="Unassembled WGS sequence"/>
</dbReference>
<name>A0A443HMY4_BYSSP</name>
<sequence length="447" mass="49062">MSLFPWNADTHSGSHPPSTSTGSSSSYQVPQLRWLPSAFQRTSNTLPAISSTLRPRASDPAPVVDSPAPGTPASSGNNDSDSRPDSRGPTQQDAPADDDYSTLSAPGAQQGEDSGTALASFAARAEAAESTPKYGKRLTTKEEVCLFEICNQHAATFGERNKLCDWWQTVTNEFTRQQGHPYSWHSVRRKVEIVSKQRIKFLSEQRANGGQDASNPEWRAVVDAWIPNWERFEEAEAKRIENRDARKGRKRKDRPWKPWEVATDRWRAPTGPSDNQYMAPPMTPTHPHHPGSSQGVRLPPGFDTMFSSRPLLAGIGDAAREGGYYSPYSPVPQDPNVTSAIVETLTTKLNKHLDAAASNPRSSPVVSALAASNAEPEAAADRDASADSPDDSAGAPSSSNKLEELKEELREEFRRELEKGRAALEEKLDAVQRTQDLILELLRQEPS</sequence>
<protein>
    <recommendedName>
        <fullName evidence="4">Sex determining protein</fullName>
    </recommendedName>
</protein>
<evidence type="ECO:0000313" key="3">
    <source>
        <dbReference type="Proteomes" id="UP000283841"/>
    </source>
</evidence>
<comment type="caution">
    <text evidence="2">The sequence shown here is derived from an EMBL/GenBank/DDBJ whole genome shotgun (WGS) entry which is preliminary data.</text>
</comment>
<gene>
    <name evidence="2" type="ORF">C8Q69DRAFT_475397</name>
</gene>